<name>A0ABS9X4F2_9GAMM</name>
<evidence type="ECO:0000259" key="1">
    <source>
        <dbReference type="PROSITE" id="PS51746"/>
    </source>
</evidence>
<dbReference type="Pfam" id="PF13672">
    <property type="entry name" value="PP2C_2"/>
    <property type="match status" value="1"/>
</dbReference>
<dbReference type="InterPro" id="IPR036457">
    <property type="entry name" value="PPM-type-like_dom_sf"/>
</dbReference>
<dbReference type="Proteomes" id="UP001139646">
    <property type="component" value="Unassembled WGS sequence"/>
</dbReference>
<keyword evidence="3" id="KW-1185">Reference proteome</keyword>
<dbReference type="RefSeq" id="WP_242286777.1">
    <property type="nucleotide sequence ID" value="NZ_JAKKSL010000002.1"/>
</dbReference>
<dbReference type="InterPro" id="IPR015655">
    <property type="entry name" value="PP2C"/>
</dbReference>
<dbReference type="InterPro" id="IPR001932">
    <property type="entry name" value="PPM-type_phosphatase-like_dom"/>
</dbReference>
<feature type="domain" description="PPM-type phosphatase" evidence="1">
    <location>
        <begin position="1"/>
        <end position="237"/>
    </location>
</feature>
<reference evidence="2" key="1">
    <citation type="submission" date="2022-01" db="EMBL/GenBank/DDBJ databases">
        <title>Colwellia maritima, isolated from seawater.</title>
        <authorList>
            <person name="Kristyanto S."/>
            <person name="Jung J."/>
            <person name="Jeon C.O."/>
        </authorList>
    </citation>
    <scope>NUCLEOTIDE SEQUENCE</scope>
    <source>
        <strain evidence="2">MSW7</strain>
    </source>
</reference>
<evidence type="ECO:0000313" key="2">
    <source>
        <dbReference type="EMBL" id="MCI2284336.1"/>
    </source>
</evidence>
<dbReference type="Gene3D" id="3.60.40.10">
    <property type="entry name" value="PPM-type phosphatase domain"/>
    <property type="match status" value="1"/>
</dbReference>
<gene>
    <name evidence="2" type="ORF">L3081_14265</name>
</gene>
<dbReference type="SMART" id="SM00332">
    <property type="entry name" value="PP2Cc"/>
    <property type="match status" value="1"/>
</dbReference>
<protein>
    <submittedName>
        <fullName evidence="2">Protein phosphatase 2C domain-containing protein</fullName>
    </submittedName>
</protein>
<comment type="caution">
    <text evidence="2">The sequence shown here is derived from an EMBL/GenBank/DDBJ whole genome shotgun (WGS) entry which is preliminary data.</text>
</comment>
<dbReference type="PANTHER" id="PTHR13832">
    <property type="entry name" value="PROTEIN PHOSPHATASE 2C"/>
    <property type="match status" value="1"/>
</dbReference>
<dbReference type="EMBL" id="JAKKSL010000002">
    <property type="protein sequence ID" value="MCI2284336.1"/>
    <property type="molecule type" value="Genomic_DNA"/>
</dbReference>
<evidence type="ECO:0000313" key="3">
    <source>
        <dbReference type="Proteomes" id="UP001139646"/>
    </source>
</evidence>
<dbReference type="SUPFAM" id="SSF81606">
    <property type="entry name" value="PP2C-like"/>
    <property type="match status" value="1"/>
</dbReference>
<dbReference type="CDD" id="cd00143">
    <property type="entry name" value="PP2Cc"/>
    <property type="match status" value="1"/>
</dbReference>
<dbReference type="PANTHER" id="PTHR13832:SF827">
    <property type="entry name" value="PROTEIN PHOSPHATASE 1L"/>
    <property type="match status" value="1"/>
</dbReference>
<organism evidence="2 3">
    <name type="scientific">Colwellia maritima</name>
    <dbReference type="NCBI Taxonomy" id="2912588"/>
    <lineage>
        <taxon>Bacteria</taxon>
        <taxon>Pseudomonadati</taxon>
        <taxon>Pseudomonadota</taxon>
        <taxon>Gammaproteobacteria</taxon>
        <taxon>Alteromonadales</taxon>
        <taxon>Colwelliaceae</taxon>
        <taxon>Colwellia</taxon>
    </lineage>
</organism>
<accession>A0ABS9X4F2</accession>
<dbReference type="SMART" id="SM00331">
    <property type="entry name" value="PP2C_SIG"/>
    <property type="match status" value="1"/>
</dbReference>
<dbReference type="PROSITE" id="PS51746">
    <property type="entry name" value="PPM_2"/>
    <property type="match status" value="1"/>
</dbReference>
<sequence length="257" mass="27944">MYLSSHAQTHRGAVRKLNEDAFLELPQLGVWVVADGMGGHAAGDVASQLVIDTIQQAVESNPADQISTELLIQALQQSNAKLQQMSETQFAGNIVGSTVVVLWIKDDHYTLLWAGDSRGYLLRNHKLQQITKDHSQVNDMVDEGVLKAEEAESHPLANVITRAVGVDDTLNIDVKSAPILVGDVFLLCSDGLNKEVSDNEIEKALQPGNIIDAGMALMHASLVRNARDNVTCILVKKNSLENNTTMTDHDATIPVFT</sequence>
<proteinExistence type="predicted"/>